<evidence type="ECO:0000313" key="8">
    <source>
        <dbReference type="Proteomes" id="UP000887572"/>
    </source>
</evidence>
<evidence type="ECO:0000256" key="2">
    <source>
        <dbReference type="ARBA" id="ARBA00022617"/>
    </source>
</evidence>
<dbReference type="GO" id="GO:0005506">
    <property type="term" value="F:iron ion binding"/>
    <property type="evidence" value="ECO:0007669"/>
    <property type="project" value="InterPro"/>
</dbReference>
<keyword evidence="1 6" id="KW-0813">Transport</keyword>
<keyword evidence="4" id="KW-0479">Metal-binding</keyword>
<reference evidence="9" key="1">
    <citation type="submission" date="2022-11" db="UniProtKB">
        <authorList>
            <consortium name="WormBaseParasite"/>
        </authorList>
    </citation>
    <scope>IDENTIFICATION</scope>
</reference>
<protein>
    <submittedName>
        <fullName evidence="9">Globin family profile domain-containing protein</fullName>
    </submittedName>
</protein>
<dbReference type="InterPro" id="IPR012292">
    <property type="entry name" value="Globin/Proto"/>
</dbReference>
<organism evidence="8 9">
    <name type="scientific">Globodera rostochiensis</name>
    <name type="common">Golden nematode worm</name>
    <name type="synonym">Heterodera rostochiensis</name>
    <dbReference type="NCBI Taxonomy" id="31243"/>
    <lineage>
        <taxon>Eukaryota</taxon>
        <taxon>Metazoa</taxon>
        <taxon>Ecdysozoa</taxon>
        <taxon>Nematoda</taxon>
        <taxon>Chromadorea</taxon>
        <taxon>Rhabditida</taxon>
        <taxon>Tylenchina</taxon>
        <taxon>Tylenchomorpha</taxon>
        <taxon>Tylenchoidea</taxon>
        <taxon>Heteroderidae</taxon>
        <taxon>Heteroderinae</taxon>
        <taxon>Globodera</taxon>
    </lineage>
</organism>
<dbReference type="CDD" id="cd01040">
    <property type="entry name" value="Mb-like"/>
    <property type="match status" value="1"/>
</dbReference>
<feature type="domain" description="Globin" evidence="7">
    <location>
        <begin position="16"/>
        <end position="155"/>
    </location>
</feature>
<dbReference type="InterPro" id="IPR000971">
    <property type="entry name" value="Globin"/>
</dbReference>
<proteinExistence type="inferred from homology"/>
<evidence type="ECO:0000256" key="3">
    <source>
        <dbReference type="ARBA" id="ARBA00022621"/>
    </source>
</evidence>
<dbReference type="Pfam" id="PF00042">
    <property type="entry name" value="Globin"/>
    <property type="match status" value="1"/>
</dbReference>
<comment type="similarity">
    <text evidence="6">Belongs to the globin family.</text>
</comment>
<keyword evidence="8" id="KW-1185">Reference proteome</keyword>
<sequence length="161" mass="18489">MTQKQCVDSLESLRLGVDVSSRNEIQKHCVDSLKSLKLGVDEEGRQNGKDFYKFFFTNYPSLRVYFKGAEKFEAADVQKSERFEKQGQRILLALHLVANVYSDQMVFHAYVRETVAFWTVWTGFLATKMELSEASKSAWMALGDDFAEEALNHLKRLGLPH</sequence>
<dbReference type="GO" id="GO:0019825">
    <property type="term" value="F:oxygen binding"/>
    <property type="evidence" value="ECO:0007669"/>
    <property type="project" value="InterPro"/>
</dbReference>
<dbReference type="PROSITE" id="PS01033">
    <property type="entry name" value="GLOBIN"/>
    <property type="match status" value="1"/>
</dbReference>
<accession>A0A914H6M2</accession>
<keyword evidence="3 6" id="KW-0561">Oxygen transport</keyword>
<dbReference type="InterPro" id="IPR044399">
    <property type="entry name" value="Mb-like_M"/>
</dbReference>
<dbReference type="PIRSF" id="PIRSF002026">
    <property type="entry name" value="Nematode_globin"/>
    <property type="match status" value="1"/>
</dbReference>
<dbReference type="GO" id="GO:0005344">
    <property type="term" value="F:oxygen carrier activity"/>
    <property type="evidence" value="ECO:0007669"/>
    <property type="project" value="UniProtKB-KW"/>
</dbReference>
<evidence type="ECO:0000259" key="7">
    <source>
        <dbReference type="PROSITE" id="PS01033"/>
    </source>
</evidence>
<evidence type="ECO:0000256" key="1">
    <source>
        <dbReference type="ARBA" id="ARBA00022448"/>
    </source>
</evidence>
<keyword evidence="5" id="KW-0408">Iron</keyword>
<evidence type="ECO:0000256" key="6">
    <source>
        <dbReference type="RuleBase" id="RU000356"/>
    </source>
</evidence>
<dbReference type="InterPro" id="IPR009050">
    <property type="entry name" value="Globin-like_sf"/>
</dbReference>
<dbReference type="AlphaFoldDB" id="A0A914H6M2"/>
<dbReference type="Proteomes" id="UP000887572">
    <property type="component" value="Unplaced"/>
</dbReference>
<evidence type="ECO:0000256" key="4">
    <source>
        <dbReference type="ARBA" id="ARBA00022723"/>
    </source>
</evidence>
<evidence type="ECO:0000256" key="5">
    <source>
        <dbReference type="ARBA" id="ARBA00023004"/>
    </source>
</evidence>
<dbReference type="SUPFAM" id="SSF46458">
    <property type="entry name" value="Globin-like"/>
    <property type="match status" value="1"/>
</dbReference>
<name>A0A914H6M2_GLORO</name>
<evidence type="ECO:0000313" key="9">
    <source>
        <dbReference type="WBParaSite" id="Gr19_v10_g14667.t1"/>
    </source>
</evidence>
<dbReference type="Gene3D" id="1.10.490.10">
    <property type="entry name" value="Globins"/>
    <property type="match status" value="1"/>
</dbReference>
<dbReference type="InterPro" id="IPR012085">
    <property type="entry name" value="Globin_nematode"/>
</dbReference>
<dbReference type="GO" id="GO:0020037">
    <property type="term" value="F:heme binding"/>
    <property type="evidence" value="ECO:0007669"/>
    <property type="project" value="InterPro"/>
</dbReference>
<keyword evidence="2 6" id="KW-0349">Heme</keyword>
<dbReference type="WBParaSite" id="Gr19_v10_g14667.t1">
    <property type="protein sequence ID" value="Gr19_v10_g14667.t1"/>
    <property type="gene ID" value="Gr19_v10_g14667"/>
</dbReference>